<protein>
    <submittedName>
        <fullName evidence="1">DUF2989 domain-containing protein</fullName>
    </submittedName>
</protein>
<feature type="non-terminal residue" evidence="1">
    <location>
        <position position="1"/>
    </location>
</feature>
<organism evidence="1 2">
    <name type="scientific">Vibrio parahaemolyticus</name>
    <dbReference type="NCBI Taxonomy" id="670"/>
    <lineage>
        <taxon>Bacteria</taxon>
        <taxon>Pseudomonadati</taxon>
        <taxon>Pseudomonadota</taxon>
        <taxon>Gammaproteobacteria</taxon>
        <taxon>Vibrionales</taxon>
        <taxon>Vibrionaceae</taxon>
        <taxon>Vibrio</taxon>
    </lineage>
</organism>
<reference evidence="1 2" key="1">
    <citation type="submission" date="2020-04" db="EMBL/GenBank/DDBJ databases">
        <title>Whole-genome sequencing of Vibrio spp. from China reveals different genetic environments of blaCTX-M-14 among diverse lineages.</title>
        <authorList>
            <person name="Zheng Z."/>
            <person name="Ye L."/>
            <person name="Chen S."/>
        </authorList>
    </citation>
    <scope>NUCLEOTIDE SEQUENCE [LARGE SCALE GENOMIC DNA]</scope>
    <source>
        <strain evidence="1 2">Vb0574</strain>
    </source>
</reference>
<gene>
    <name evidence="1" type="ORF">HKB21_00300</name>
</gene>
<dbReference type="AlphaFoldDB" id="A0A7Y0S0C4"/>
<dbReference type="Proteomes" id="UP000555836">
    <property type="component" value="Unassembled WGS sequence"/>
</dbReference>
<dbReference type="EMBL" id="JABCLD010000072">
    <property type="protein sequence ID" value="NMU24060.1"/>
    <property type="molecule type" value="Genomic_DNA"/>
</dbReference>
<evidence type="ECO:0000313" key="2">
    <source>
        <dbReference type="Proteomes" id="UP000555836"/>
    </source>
</evidence>
<sequence>IILKSMASIHQGLGEKKRAYLWAMVAKRFDVPLADEKQLKRMFNFSHAEQYQQLDELAESVAKAIERGNYSPAMIPKEI</sequence>
<comment type="caution">
    <text evidence="1">The sequence shown here is derived from an EMBL/GenBank/DDBJ whole genome shotgun (WGS) entry which is preliminary data.</text>
</comment>
<evidence type="ECO:0000313" key="1">
    <source>
        <dbReference type="EMBL" id="NMU24060.1"/>
    </source>
</evidence>
<accession>A0A7Y0S0C4</accession>
<proteinExistence type="predicted"/>
<name>A0A7Y0S0C4_VIBPH</name>